<organism evidence="6 7">
    <name type="scientific">Oceanidesulfovibrio indonesiensis</name>
    <dbReference type="NCBI Taxonomy" id="54767"/>
    <lineage>
        <taxon>Bacteria</taxon>
        <taxon>Pseudomonadati</taxon>
        <taxon>Thermodesulfobacteriota</taxon>
        <taxon>Desulfovibrionia</taxon>
        <taxon>Desulfovibrionales</taxon>
        <taxon>Desulfovibrionaceae</taxon>
        <taxon>Oceanidesulfovibrio</taxon>
    </lineage>
</organism>
<dbReference type="Gene3D" id="3.40.640.10">
    <property type="entry name" value="Type I PLP-dependent aspartate aminotransferase-like (Major domain)"/>
    <property type="match status" value="1"/>
</dbReference>
<dbReference type="InterPro" id="IPR015424">
    <property type="entry name" value="PyrdxlP-dep_Trfase"/>
</dbReference>
<evidence type="ECO:0000256" key="1">
    <source>
        <dbReference type="ARBA" id="ARBA00001933"/>
    </source>
</evidence>
<evidence type="ECO:0000313" key="7">
    <source>
        <dbReference type="Proteomes" id="UP000448292"/>
    </source>
</evidence>
<dbReference type="EMBL" id="QMIE01000001">
    <property type="protein sequence ID" value="TVM19967.1"/>
    <property type="molecule type" value="Genomic_DNA"/>
</dbReference>
<dbReference type="InterPro" id="IPR015421">
    <property type="entry name" value="PyrdxlP-dep_Trfase_major"/>
</dbReference>
<evidence type="ECO:0000313" key="6">
    <source>
        <dbReference type="EMBL" id="TVM19967.1"/>
    </source>
</evidence>
<proteinExistence type="inferred from homology"/>
<dbReference type="InterPro" id="IPR020578">
    <property type="entry name" value="Aminotrans_V_PyrdxlP_BS"/>
</dbReference>
<dbReference type="Proteomes" id="UP000448292">
    <property type="component" value="Unassembled WGS sequence"/>
</dbReference>
<protein>
    <submittedName>
        <fullName evidence="6">Aminotransferase class V-fold PLP-dependent enzyme</fullName>
    </submittedName>
</protein>
<evidence type="ECO:0000256" key="2">
    <source>
        <dbReference type="ARBA" id="ARBA00022898"/>
    </source>
</evidence>
<dbReference type="Pfam" id="PF00266">
    <property type="entry name" value="Aminotran_5"/>
    <property type="match status" value="1"/>
</dbReference>
<evidence type="ECO:0000256" key="3">
    <source>
        <dbReference type="RuleBase" id="RU004075"/>
    </source>
</evidence>
<evidence type="ECO:0000259" key="5">
    <source>
        <dbReference type="Pfam" id="PF00266"/>
    </source>
</evidence>
<evidence type="ECO:0000256" key="4">
    <source>
        <dbReference type="RuleBase" id="RU004504"/>
    </source>
</evidence>
<dbReference type="RefSeq" id="WP_235893846.1">
    <property type="nucleotide sequence ID" value="NZ_QMIE01000001.1"/>
</dbReference>
<dbReference type="Gene3D" id="3.90.1150.10">
    <property type="entry name" value="Aspartate Aminotransferase, domain 1"/>
    <property type="match status" value="1"/>
</dbReference>
<gene>
    <name evidence="6" type="ORF">DPQ33_01710</name>
</gene>
<feature type="domain" description="Aminotransferase class V" evidence="5">
    <location>
        <begin position="24"/>
        <end position="363"/>
    </location>
</feature>
<dbReference type="PANTHER" id="PTHR43586:SF15">
    <property type="entry name" value="BLR3095 PROTEIN"/>
    <property type="match status" value="1"/>
</dbReference>
<comment type="similarity">
    <text evidence="3">Belongs to the class-V pyridoxal-phosphate-dependent aminotransferase family.</text>
</comment>
<dbReference type="SUPFAM" id="SSF53383">
    <property type="entry name" value="PLP-dependent transferases"/>
    <property type="match status" value="1"/>
</dbReference>
<dbReference type="PANTHER" id="PTHR43586">
    <property type="entry name" value="CYSTEINE DESULFURASE"/>
    <property type="match status" value="1"/>
</dbReference>
<comment type="cofactor">
    <cofactor evidence="1 4">
        <name>pyridoxal 5'-phosphate</name>
        <dbReference type="ChEBI" id="CHEBI:597326"/>
    </cofactor>
</comment>
<dbReference type="InterPro" id="IPR015422">
    <property type="entry name" value="PyrdxlP-dep_Trfase_small"/>
</dbReference>
<dbReference type="PROSITE" id="PS00595">
    <property type="entry name" value="AA_TRANSFER_CLASS_5"/>
    <property type="match status" value="1"/>
</dbReference>
<accession>A0A7M3MJH6</accession>
<dbReference type="AlphaFoldDB" id="A0A7M3MJH6"/>
<reference evidence="6 7" key="1">
    <citation type="submission" date="2018-06" db="EMBL/GenBank/DDBJ databases">
        <title>Complete genome of Desulfovibrio indonesiensis P37SLT.</title>
        <authorList>
            <person name="Crispim J.S."/>
            <person name="Vidigal P.M.P."/>
            <person name="Silva L.C.F."/>
            <person name="Laguardia C.N."/>
            <person name="Araujo L.C."/>
            <person name="Dias R.S."/>
            <person name="Sousa M.P."/>
            <person name="Paula S.O."/>
            <person name="Silva C."/>
        </authorList>
    </citation>
    <scope>NUCLEOTIDE SEQUENCE [LARGE SCALE GENOMIC DNA]</scope>
    <source>
        <strain evidence="6 7">P37SLT</strain>
    </source>
</reference>
<keyword evidence="2" id="KW-0663">Pyridoxal phosphate</keyword>
<name>A0A7M3MJH6_9BACT</name>
<keyword evidence="7" id="KW-1185">Reference proteome</keyword>
<dbReference type="InterPro" id="IPR000192">
    <property type="entry name" value="Aminotrans_V_dom"/>
</dbReference>
<sequence length="381" mass="41703">MHPTLQDQRAERFRREFPVFEKSIYLNHAAVSPLPSRSVAATKRYLDDRMQHGSLYVADWLAVRDDARTRAARLIGASSDEIAFTGNTSHGLSIIAEGLEWNAGDTVAVSYPDFPTVVFPWQNLARRGVEVVRMHRRENGSLRTDDVKRILDEHSPRLLMAASVDFATGAACDLNAIGALCRERDVLFCVDAIQSLGAMPVDVDDSAIDFLSAGGHKWLLGPIGFGVLYVRRSREELLHPHVVGWQSVKGGEAITLDFDLKQDASRFEPGTQDIASLYGFSASLSLLEEAGVEKIHAHTLALGDIIRKRCAERKLRVVSPDGPGERSAIVSFEHPHATAAVDALLAASIAVSLRDGRIRVAPHLANTSADIERLFEALDAA</sequence>
<dbReference type="GO" id="GO:0008483">
    <property type="term" value="F:transaminase activity"/>
    <property type="evidence" value="ECO:0007669"/>
    <property type="project" value="UniProtKB-KW"/>
</dbReference>
<keyword evidence="6" id="KW-0032">Aminotransferase</keyword>
<keyword evidence="6" id="KW-0808">Transferase</keyword>
<comment type="caution">
    <text evidence="6">The sequence shown here is derived from an EMBL/GenBank/DDBJ whole genome shotgun (WGS) entry which is preliminary data.</text>
</comment>